<dbReference type="PANTHER" id="PTHR43031:SF1">
    <property type="entry name" value="PYRIDINE NUCLEOTIDE-DISULPHIDE OXIDOREDUCTASE"/>
    <property type="match status" value="1"/>
</dbReference>
<dbReference type="EMBL" id="UINC01000563">
    <property type="protein sequence ID" value="SUZ57528.1"/>
    <property type="molecule type" value="Genomic_DNA"/>
</dbReference>
<gene>
    <name evidence="2" type="ORF">METZ01_LOCUS10382</name>
</gene>
<dbReference type="Pfam" id="PF00581">
    <property type="entry name" value="Rhodanese"/>
    <property type="match status" value="1"/>
</dbReference>
<dbReference type="PROSITE" id="PS50206">
    <property type="entry name" value="RHODANESE_3"/>
    <property type="match status" value="1"/>
</dbReference>
<reference evidence="2" key="1">
    <citation type="submission" date="2018-05" db="EMBL/GenBank/DDBJ databases">
        <authorList>
            <person name="Lanie J.A."/>
            <person name="Ng W.-L."/>
            <person name="Kazmierczak K.M."/>
            <person name="Andrzejewski T.M."/>
            <person name="Davidsen T.M."/>
            <person name="Wayne K.J."/>
            <person name="Tettelin H."/>
            <person name="Glass J.I."/>
            <person name="Rusch D."/>
            <person name="Podicherti R."/>
            <person name="Tsui H.-C.T."/>
            <person name="Winkler M.E."/>
        </authorList>
    </citation>
    <scope>NUCLEOTIDE SEQUENCE</scope>
</reference>
<accession>A0A381NUI0</accession>
<dbReference type="InterPro" id="IPR036873">
    <property type="entry name" value="Rhodanese-like_dom_sf"/>
</dbReference>
<feature type="domain" description="Rhodanese" evidence="1">
    <location>
        <begin position="19"/>
        <end position="109"/>
    </location>
</feature>
<proteinExistence type="predicted"/>
<dbReference type="SMART" id="SM00450">
    <property type="entry name" value="RHOD"/>
    <property type="match status" value="1"/>
</dbReference>
<dbReference type="InterPro" id="IPR001763">
    <property type="entry name" value="Rhodanese-like_dom"/>
</dbReference>
<dbReference type="CDD" id="cd00158">
    <property type="entry name" value="RHOD"/>
    <property type="match status" value="1"/>
</dbReference>
<dbReference type="Gene3D" id="3.40.250.10">
    <property type="entry name" value="Rhodanese-like domain"/>
    <property type="match status" value="1"/>
</dbReference>
<evidence type="ECO:0000259" key="1">
    <source>
        <dbReference type="PROSITE" id="PS50206"/>
    </source>
</evidence>
<evidence type="ECO:0000313" key="2">
    <source>
        <dbReference type="EMBL" id="SUZ57528.1"/>
    </source>
</evidence>
<name>A0A381NUI0_9ZZZZ</name>
<dbReference type="PANTHER" id="PTHR43031">
    <property type="entry name" value="FAD-DEPENDENT OXIDOREDUCTASE"/>
    <property type="match status" value="1"/>
</dbReference>
<organism evidence="2">
    <name type="scientific">marine metagenome</name>
    <dbReference type="NCBI Taxonomy" id="408172"/>
    <lineage>
        <taxon>unclassified sequences</taxon>
        <taxon>metagenomes</taxon>
        <taxon>ecological metagenomes</taxon>
    </lineage>
</organism>
<sequence>MANIKSIDVLELQRKLESSTENFFLLDVRSKEEYQSGHIKNSINIPHEELIEDINLISQYKNESLIVYCRSGVRAQLVIDKLLENDFKNIIDMNGDMLAWIESDLPIEKD</sequence>
<dbReference type="InterPro" id="IPR050229">
    <property type="entry name" value="GlpE_sulfurtransferase"/>
</dbReference>
<dbReference type="SUPFAM" id="SSF52821">
    <property type="entry name" value="Rhodanese/Cell cycle control phosphatase"/>
    <property type="match status" value="1"/>
</dbReference>
<dbReference type="AlphaFoldDB" id="A0A381NUI0"/>
<protein>
    <recommendedName>
        <fullName evidence="1">Rhodanese domain-containing protein</fullName>
    </recommendedName>
</protein>